<accession>A0A6L6U5Z9</accession>
<keyword evidence="3" id="KW-0808">Transferase</keyword>
<gene>
    <name evidence="3" type="ORF">GN138_04245</name>
</gene>
<dbReference type="CDD" id="cd03801">
    <property type="entry name" value="GT4_PimA-like"/>
    <property type="match status" value="1"/>
</dbReference>
<feature type="domain" description="Glycosyltransferase subfamily 4-like N-terminal" evidence="2">
    <location>
        <begin position="18"/>
        <end position="182"/>
    </location>
</feature>
<name>A0A6L6U5Z9_9FLAO</name>
<dbReference type="RefSeq" id="WP_157362429.1">
    <property type="nucleotide sequence ID" value="NZ_WOWS01000001.1"/>
</dbReference>
<comment type="caution">
    <text evidence="3">The sequence shown here is derived from an EMBL/GenBank/DDBJ whole genome shotgun (WGS) entry which is preliminary data.</text>
</comment>
<dbReference type="Pfam" id="PF13439">
    <property type="entry name" value="Glyco_transf_4"/>
    <property type="match status" value="1"/>
</dbReference>
<reference evidence="3 4" key="1">
    <citation type="submission" date="2019-12" db="EMBL/GenBank/DDBJ databases">
        <authorList>
            <person name="Li J."/>
        </authorList>
    </citation>
    <scope>NUCLEOTIDE SEQUENCE [LARGE SCALE GENOMIC DNA]</scope>
    <source>
        <strain evidence="3 4">HL2-2</strain>
    </source>
</reference>
<dbReference type="AlphaFoldDB" id="A0A6L6U5Z9"/>
<evidence type="ECO:0000313" key="4">
    <source>
        <dbReference type="Proteomes" id="UP000478208"/>
    </source>
</evidence>
<protein>
    <submittedName>
        <fullName evidence="3">Glycosyltransferase</fullName>
    </submittedName>
</protein>
<organism evidence="3 4">
    <name type="scientific">Winogradskyella endarachnes</name>
    <dbReference type="NCBI Taxonomy" id="2681965"/>
    <lineage>
        <taxon>Bacteria</taxon>
        <taxon>Pseudomonadati</taxon>
        <taxon>Bacteroidota</taxon>
        <taxon>Flavobacteriia</taxon>
        <taxon>Flavobacteriales</taxon>
        <taxon>Flavobacteriaceae</taxon>
        <taxon>Winogradskyella</taxon>
    </lineage>
</organism>
<evidence type="ECO:0000259" key="2">
    <source>
        <dbReference type="Pfam" id="PF13439"/>
    </source>
</evidence>
<dbReference type="InterPro" id="IPR050194">
    <property type="entry name" value="Glycosyltransferase_grp1"/>
</dbReference>
<dbReference type="GO" id="GO:0016757">
    <property type="term" value="F:glycosyltransferase activity"/>
    <property type="evidence" value="ECO:0007669"/>
    <property type="project" value="InterPro"/>
</dbReference>
<feature type="domain" description="Glycosyl transferase family 1" evidence="1">
    <location>
        <begin position="183"/>
        <end position="357"/>
    </location>
</feature>
<dbReference type="PANTHER" id="PTHR45947">
    <property type="entry name" value="SULFOQUINOVOSYL TRANSFERASE SQD2"/>
    <property type="match status" value="1"/>
</dbReference>
<proteinExistence type="predicted"/>
<dbReference type="Proteomes" id="UP000478208">
    <property type="component" value="Unassembled WGS sequence"/>
</dbReference>
<keyword evidence="4" id="KW-1185">Reference proteome</keyword>
<dbReference type="EMBL" id="WOWS01000001">
    <property type="protein sequence ID" value="MUU77645.1"/>
    <property type="molecule type" value="Genomic_DNA"/>
</dbReference>
<dbReference type="InterPro" id="IPR028098">
    <property type="entry name" value="Glyco_trans_4-like_N"/>
</dbReference>
<dbReference type="Pfam" id="PF00534">
    <property type="entry name" value="Glycos_transf_1"/>
    <property type="match status" value="1"/>
</dbReference>
<dbReference type="InterPro" id="IPR001296">
    <property type="entry name" value="Glyco_trans_1"/>
</dbReference>
<sequence length="382" mass="42906">MHICFITNEFPKKGYAHGGIGTFVSTLSKGLVENGIKVSVVGKNYESKNEVELVNGIKVYRLFSKNVKGLGWLFNSRIIAKKLKEIHSETPIDIVEASDMGLAFLPKLTGVSYVIRMHGGHHFFAESEKRKVEVWKGIQEKLSYKKADGFIAVSDYVRNHTFKYLPLNNRPVEKINSPVNLNHFQPINKPYKPFKIVFVGTVCEKKGIRQLINAMLPILEAYPEASLDIYGRDWLFPNGDSYIEMLKTTELPKLGNKQNKVNFCGAIDYAEIPLKYAEAHVCVFPSHMETLGLVAPEAMCMGKPVIFTKLGPGPEVISHGITGLLCDPHNPLDIAKQIKWGFANSEAALQIGLKARESVLNNFNMDKIVTQNISFYRQFSKK</sequence>
<dbReference type="SUPFAM" id="SSF53756">
    <property type="entry name" value="UDP-Glycosyltransferase/glycogen phosphorylase"/>
    <property type="match status" value="1"/>
</dbReference>
<dbReference type="Gene3D" id="3.40.50.2000">
    <property type="entry name" value="Glycogen Phosphorylase B"/>
    <property type="match status" value="2"/>
</dbReference>
<evidence type="ECO:0000313" key="3">
    <source>
        <dbReference type="EMBL" id="MUU77645.1"/>
    </source>
</evidence>
<dbReference type="PANTHER" id="PTHR45947:SF3">
    <property type="entry name" value="SULFOQUINOVOSYL TRANSFERASE SQD2"/>
    <property type="match status" value="1"/>
</dbReference>
<evidence type="ECO:0000259" key="1">
    <source>
        <dbReference type="Pfam" id="PF00534"/>
    </source>
</evidence>